<organism evidence="1 2">
    <name type="scientific">Gibberella moniliformis (strain M3125 / FGSC 7600)</name>
    <name type="common">Maize ear and stalk rot fungus</name>
    <name type="synonym">Fusarium verticillioides</name>
    <dbReference type="NCBI Taxonomy" id="334819"/>
    <lineage>
        <taxon>Eukaryota</taxon>
        <taxon>Fungi</taxon>
        <taxon>Dikarya</taxon>
        <taxon>Ascomycota</taxon>
        <taxon>Pezizomycotina</taxon>
        <taxon>Sordariomycetes</taxon>
        <taxon>Hypocreomycetidae</taxon>
        <taxon>Hypocreales</taxon>
        <taxon>Nectriaceae</taxon>
        <taxon>Fusarium</taxon>
        <taxon>Fusarium fujikuroi species complex</taxon>
    </lineage>
</organism>
<gene>
    <name evidence="1" type="ORF">FVEG_02738</name>
</gene>
<dbReference type="GeneID" id="30060927"/>
<name>W7M5S7_GIBM7</name>
<accession>W7M5S7</accession>
<evidence type="ECO:0000313" key="1">
    <source>
        <dbReference type="EMBL" id="EWG40282.1"/>
    </source>
</evidence>
<protein>
    <submittedName>
        <fullName evidence="1">Uncharacterized protein</fullName>
    </submittedName>
</protein>
<evidence type="ECO:0000313" key="2">
    <source>
        <dbReference type="Proteomes" id="UP000009096"/>
    </source>
</evidence>
<dbReference type="VEuPathDB" id="FungiDB:FVEG_02738"/>
<dbReference type="Proteomes" id="UP000009096">
    <property type="component" value="Chromosome 5"/>
</dbReference>
<dbReference type="EMBL" id="CM000582">
    <property type="protein sequence ID" value="EWG40282.1"/>
    <property type="molecule type" value="Genomic_DNA"/>
</dbReference>
<reference evidence="1 2" key="1">
    <citation type="journal article" date="2010" name="Nature">
        <title>Comparative genomics reveals mobile pathogenicity chromosomes in Fusarium.</title>
        <authorList>
            <person name="Ma L.J."/>
            <person name="van der Does H.C."/>
            <person name="Borkovich K.A."/>
            <person name="Coleman J.J."/>
            <person name="Daboussi M.J."/>
            <person name="Di Pietro A."/>
            <person name="Dufresne M."/>
            <person name="Freitag M."/>
            <person name="Grabherr M."/>
            <person name="Henrissat B."/>
            <person name="Houterman P.M."/>
            <person name="Kang S."/>
            <person name="Shim W.B."/>
            <person name="Woloshuk C."/>
            <person name="Xie X."/>
            <person name="Xu J.R."/>
            <person name="Antoniw J."/>
            <person name="Baker S.E."/>
            <person name="Bluhm B.H."/>
            <person name="Breakspear A."/>
            <person name="Brown D.W."/>
            <person name="Butchko R.A."/>
            <person name="Chapman S."/>
            <person name="Coulson R."/>
            <person name="Coutinho P.M."/>
            <person name="Danchin E.G."/>
            <person name="Diener A."/>
            <person name="Gale L.R."/>
            <person name="Gardiner D.M."/>
            <person name="Goff S."/>
            <person name="Hammond-Kosack K.E."/>
            <person name="Hilburn K."/>
            <person name="Hua-Van A."/>
            <person name="Jonkers W."/>
            <person name="Kazan K."/>
            <person name="Kodira C.D."/>
            <person name="Koehrsen M."/>
            <person name="Kumar L."/>
            <person name="Lee Y.H."/>
            <person name="Li L."/>
            <person name="Manners J.M."/>
            <person name="Miranda-Saavedra D."/>
            <person name="Mukherjee M."/>
            <person name="Park G."/>
            <person name="Park J."/>
            <person name="Park S.Y."/>
            <person name="Proctor R.H."/>
            <person name="Regev A."/>
            <person name="Ruiz-Roldan M.C."/>
            <person name="Sain D."/>
            <person name="Sakthikumar S."/>
            <person name="Sykes S."/>
            <person name="Schwartz D.C."/>
            <person name="Turgeon B.G."/>
            <person name="Wapinski I."/>
            <person name="Yoder O."/>
            <person name="Young S."/>
            <person name="Zeng Q."/>
            <person name="Zhou S."/>
            <person name="Galagan J."/>
            <person name="Cuomo C.A."/>
            <person name="Kistler H.C."/>
            <person name="Rep M."/>
        </authorList>
    </citation>
    <scope>NUCLEOTIDE SEQUENCE [LARGE SCALE GENOMIC DNA]</scope>
    <source>
        <strain evidence="2">M3125 / FGSC 7600</strain>
    </source>
</reference>
<dbReference type="EMBL" id="DS022244">
    <property type="protein sequence ID" value="EWG40282.1"/>
    <property type="molecule type" value="Genomic_DNA"/>
</dbReference>
<sequence>MPGKVQPTQQGHIRDCDFLIAQSVLAAQNIAVNRQSSNLARPDHLSYRGSKDPESLARLNLRFYFPRLQPTSIPSGLHPEVRAK</sequence>
<dbReference type="KEGG" id="fvr:FVEG_02738"/>
<keyword evidence="2" id="KW-1185">Reference proteome</keyword>
<dbReference type="RefSeq" id="XP_018746473.1">
    <property type="nucleotide sequence ID" value="XM_018890191.1"/>
</dbReference>
<dbReference type="HOGENOM" id="CLU_2527642_0_0_1"/>
<dbReference type="AlphaFoldDB" id="W7M5S7"/>
<proteinExistence type="predicted"/>